<reference evidence="5" key="1">
    <citation type="journal article" date="2019" name="Int. J. Syst. Evol. Microbiol.">
        <title>The Global Catalogue of Microorganisms (GCM) 10K type strain sequencing project: providing services to taxonomists for standard genome sequencing and annotation.</title>
        <authorList>
            <consortium name="The Broad Institute Genomics Platform"/>
            <consortium name="The Broad Institute Genome Sequencing Center for Infectious Disease"/>
            <person name="Wu L."/>
            <person name="Ma J."/>
        </authorList>
    </citation>
    <scope>NUCLEOTIDE SEQUENCE [LARGE SCALE GENOMIC DNA]</scope>
    <source>
        <strain evidence="5">NBRC 108894</strain>
    </source>
</reference>
<dbReference type="InterPro" id="IPR013154">
    <property type="entry name" value="ADH-like_N"/>
</dbReference>
<dbReference type="Gene3D" id="3.40.50.720">
    <property type="entry name" value="NAD(P)-binding Rossmann-like Domain"/>
    <property type="match status" value="1"/>
</dbReference>
<dbReference type="SUPFAM" id="SSF50129">
    <property type="entry name" value="GroES-like"/>
    <property type="match status" value="1"/>
</dbReference>
<evidence type="ECO:0000313" key="5">
    <source>
        <dbReference type="Proteomes" id="UP001157034"/>
    </source>
</evidence>
<evidence type="ECO:0000313" key="4">
    <source>
        <dbReference type="EMBL" id="GMA96070.1"/>
    </source>
</evidence>
<dbReference type="PANTHER" id="PTHR44154:SF1">
    <property type="entry name" value="QUINONE OXIDOREDUCTASE"/>
    <property type="match status" value="1"/>
</dbReference>
<dbReference type="Gene3D" id="3.90.180.10">
    <property type="entry name" value="Medium-chain alcohol dehydrogenases, catalytic domain"/>
    <property type="match status" value="1"/>
</dbReference>
<dbReference type="Proteomes" id="UP001157034">
    <property type="component" value="Unassembled WGS sequence"/>
</dbReference>
<accession>A0ABQ6KB23</accession>
<dbReference type="InterPro" id="IPR036291">
    <property type="entry name" value="NAD(P)-bd_dom_sf"/>
</dbReference>
<keyword evidence="1" id="KW-0521">NADP</keyword>
<dbReference type="InterPro" id="IPR020843">
    <property type="entry name" value="ER"/>
</dbReference>
<feature type="domain" description="Enoyl reductase (ER)" evidence="3">
    <location>
        <begin position="23"/>
        <end position="282"/>
    </location>
</feature>
<dbReference type="SMART" id="SM00829">
    <property type="entry name" value="PKS_ER"/>
    <property type="match status" value="1"/>
</dbReference>
<protein>
    <recommendedName>
        <fullName evidence="3">Enoyl reductase (ER) domain-containing protein</fullName>
    </recommendedName>
</protein>
<evidence type="ECO:0000256" key="1">
    <source>
        <dbReference type="ARBA" id="ARBA00022857"/>
    </source>
</evidence>
<feature type="compositionally biased region" description="Low complexity" evidence="2">
    <location>
        <begin position="288"/>
        <end position="318"/>
    </location>
</feature>
<gene>
    <name evidence="4" type="ORF">GCM10025881_28940</name>
</gene>
<keyword evidence="5" id="KW-1185">Reference proteome</keyword>
<feature type="compositionally biased region" description="Basic residues" evidence="2">
    <location>
        <begin position="275"/>
        <end position="287"/>
    </location>
</feature>
<sequence length="368" mass="38186">MRRIAGERKPEGVMNAVRIPRFGDSSVLELVQVPEPEPGPGEVRVAVRYAGINPGEIPIREGRFGGEPPFGQGSDFAGEIVGLGEGVTGWRIGSDVIGMSDQRSAQADYVVLPADRVIPKPAGLGWDVAGALYVAATTAVAAVDTIAPHPGDRVVVAGAAGGVGVLAAQLAARAGARVIGTASEQNHEALRGLGIEPVAYGDGAQGRIRLLATDGVDAFIDTHGRGNVDLALDLGVDPGRIETIADFAAASRGCTPSGCRRSPTREPPSRSWRSSSRRARSRCRSRPGTRSTTSRRPTTGSRSGTASARSCCRSAPASDPDGAAVLLEVAGADRDPIDVSPSDCPRAGRIGWRHAHRIRAEVALASHT</sequence>
<feature type="region of interest" description="Disordered" evidence="2">
    <location>
        <begin position="252"/>
        <end position="319"/>
    </location>
</feature>
<proteinExistence type="predicted"/>
<evidence type="ECO:0000256" key="2">
    <source>
        <dbReference type="SAM" id="MobiDB-lite"/>
    </source>
</evidence>
<evidence type="ECO:0000259" key="3">
    <source>
        <dbReference type="SMART" id="SM00829"/>
    </source>
</evidence>
<dbReference type="PANTHER" id="PTHR44154">
    <property type="entry name" value="QUINONE OXIDOREDUCTASE"/>
    <property type="match status" value="1"/>
</dbReference>
<dbReference type="InterPro" id="IPR011032">
    <property type="entry name" value="GroES-like_sf"/>
</dbReference>
<dbReference type="InterPro" id="IPR051603">
    <property type="entry name" value="Zinc-ADH_QOR/CCCR"/>
</dbReference>
<dbReference type="SUPFAM" id="SSF51735">
    <property type="entry name" value="NAD(P)-binding Rossmann-fold domains"/>
    <property type="match status" value="1"/>
</dbReference>
<comment type="caution">
    <text evidence="4">The sequence shown here is derived from an EMBL/GenBank/DDBJ whole genome shotgun (WGS) entry which is preliminary data.</text>
</comment>
<dbReference type="EMBL" id="BSVB01000001">
    <property type="protein sequence ID" value="GMA96070.1"/>
    <property type="molecule type" value="Genomic_DNA"/>
</dbReference>
<dbReference type="Pfam" id="PF08240">
    <property type="entry name" value="ADH_N"/>
    <property type="match status" value="1"/>
</dbReference>
<name>A0ABQ6KB23_9MICO</name>
<organism evidence="4 5">
    <name type="scientific">Pseudolysinimonas kribbensis</name>
    <dbReference type="NCBI Taxonomy" id="433641"/>
    <lineage>
        <taxon>Bacteria</taxon>
        <taxon>Bacillati</taxon>
        <taxon>Actinomycetota</taxon>
        <taxon>Actinomycetes</taxon>
        <taxon>Micrococcales</taxon>
        <taxon>Microbacteriaceae</taxon>
        <taxon>Pseudolysinimonas</taxon>
    </lineage>
</organism>